<keyword evidence="14" id="KW-1185">Reference proteome</keyword>
<evidence type="ECO:0000256" key="12">
    <source>
        <dbReference type="SAM" id="Phobius"/>
    </source>
</evidence>
<dbReference type="PANTHER" id="PTHR11537:SF252">
    <property type="entry name" value="POTASSIUM VOLTAGE-GATED CHANNEL PROTEIN SHAW"/>
    <property type="match status" value="1"/>
</dbReference>
<dbReference type="InterPro" id="IPR000210">
    <property type="entry name" value="BTB/POZ_dom"/>
</dbReference>
<dbReference type="GO" id="GO:0005251">
    <property type="term" value="F:delayed rectifier potassium channel activity"/>
    <property type="evidence" value="ECO:0007669"/>
    <property type="project" value="TreeGrafter"/>
</dbReference>
<dbReference type="STRING" id="7574.A0A1S3K2Q7"/>
<keyword evidence="6" id="KW-0851">Voltage-gated channel</keyword>
<dbReference type="GO" id="GO:0051260">
    <property type="term" value="P:protein homooligomerization"/>
    <property type="evidence" value="ECO:0007669"/>
    <property type="project" value="InterPro"/>
</dbReference>
<dbReference type="PRINTS" id="PR01498">
    <property type="entry name" value="SHAWCHANNEL"/>
</dbReference>
<accession>A0A1S3K2Q7</accession>
<keyword evidence="5" id="KW-0631">Potassium channel</keyword>
<name>A0A1S3K2Q7_LINAN</name>
<dbReference type="GO" id="GO:0045211">
    <property type="term" value="C:postsynaptic membrane"/>
    <property type="evidence" value="ECO:0007669"/>
    <property type="project" value="TreeGrafter"/>
</dbReference>
<feature type="transmembrane region" description="Helical" evidence="12">
    <location>
        <begin position="359"/>
        <end position="380"/>
    </location>
</feature>
<dbReference type="Proteomes" id="UP000085678">
    <property type="component" value="Unplaced"/>
</dbReference>
<dbReference type="SUPFAM" id="SSF81324">
    <property type="entry name" value="Voltage-gated potassium channels"/>
    <property type="match status" value="1"/>
</dbReference>
<dbReference type="SMART" id="SM00225">
    <property type="entry name" value="BTB"/>
    <property type="match status" value="1"/>
</dbReference>
<feature type="transmembrane region" description="Helical" evidence="12">
    <location>
        <begin position="421"/>
        <end position="450"/>
    </location>
</feature>
<sequence>MELPEVEYLSLTATELQDPVSPTEEETIILNVGGVNHEVSLETLSSKPGTKLSNLSVLKQHYRPTKKDYYFDRHPMIFLAILNYYRTGELHIPLQFCGPSVKKELAFWQIDETLIQECCWINYHEYQEQKESLIKFNAFFSNDENIYKDIEDTKCPLWRRLRLMAWRTLEEPCSSLAGKVYAGISLMMVLLSISIFMLDSHHILDVRPHDGAWNLTMSLFGTSYEEYQDLQDHMSGKHDNASHAIGDDVRFNLLHPAVEILNFFCAGFFTLDLLARIICCPRFRLLVSPLMCIDVVALVPFYVELILNICRPEELYKQSVFDFLQLLQIARILRIFRVAKHYTGIKVILYALKESVSEIILTIVMLCIAMILFASLMFYGDNVYNESSKIEDIMIGCWWAVITLTTVGYGDKVPTSGIGYVVGTVTAFCGVLLLAMTIPIIVSNFLLYYAQSQSDKKKCKTKKPEKEDDCDA</sequence>
<evidence type="ECO:0000256" key="10">
    <source>
        <dbReference type="ARBA" id="ARBA00023136"/>
    </source>
</evidence>
<feature type="transmembrane region" description="Helical" evidence="12">
    <location>
        <begin position="180"/>
        <end position="198"/>
    </location>
</feature>
<evidence type="ECO:0000256" key="5">
    <source>
        <dbReference type="ARBA" id="ARBA00022826"/>
    </source>
</evidence>
<dbReference type="KEGG" id="lak:106178163"/>
<evidence type="ECO:0000256" key="3">
    <source>
        <dbReference type="ARBA" id="ARBA00022538"/>
    </source>
</evidence>
<dbReference type="InterPro" id="IPR003968">
    <property type="entry name" value="K_chnl_volt-dep_Kv"/>
</dbReference>
<evidence type="ECO:0000256" key="8">
    <source>
        <dbReference type="ARBA" id="ARBA00022989"/>
    </source>
</evidence>
<comment type="subcellular location">
    <subcellularLocation>
        <location evidence="1">Membrane</location>
        <topology evidence="1">Multi-pass membrane protein</topology>
    </subcellularLocation>
</comment>
<keyword evidence="8 12" id="KW-1133">Transmembrane helix</keyword>
<dbReference type="Gene3D" id="3.30.710.10">
    <property type="entry name" value="Potassium Channel Kv1.1, Chain A"/>
    <property type="match status" value="1"/>
</dbReference>
<feature type="domain" description="BTB" evidence="13">
    <location>
        <begin position="26"/>
        <end position="125"/>
    </location>
</feature>
<keyword evidence="4 12" id="KW-0812">Transmembrane</keyword>
<feature type="transmembrane region" description="Helical" evidence="12">
    <location>
        <begin position="285"/>
        <end position="303"/>
    </location>
</feature>
<reference evidence="15" key="1">
    <citation type="submission" date="2025-08" db="UniProtKB">
        <authorList>
            <consortium name="RefSeq"/>
        </authorList>
    </citation>
    <scope>IDENTIFICATION</scope>
    <source>
        <tissue evidence="15">Gonads</tissue>
    </source>
</reference>
<evidence type="ECO:0000313" key="15">
    <source>
        <dbReference type="RefSeq" id="XP_013416684.1"/>
    </source>
</evidence>
<evidence type="ECO:0000259" key="13">
    <source>
        <dbReference type="SMART" id="SM00225"/>
    </source>
</evidence>
<gene>
    <name evidence="15" type="primary">LOC106178163</name>
</gene>
<keyword evidence="3" id="KW-0633">Potassium transport</keyword>
<evidence type="ECO:0000256" key="9">
    <source>
        <dbReference type="ARBA" id="ARBA00023065"/>
    </source>
</evidence>
<dbReference type="PRINTS" id="PR00169">
    <property type="entry name" value="KCHANNEL"/>
</dbReference>
<dbReference type="Gene3D" id="1.10.287.70">
    <property type="match status" value="1"/>
</dbReference>
<dbReference type="Gene3D" id="1.20.120.350">
    <property type="entry name" value="Voltage-gated potassium channels. Chain C"/>
    <property type="match status" value="1"/>
</dbReference>
<protein>
    <submittedName>
        <fullName evidence="15">Potassium voltage-gated channel subfamily C member 1</fullName>
    </submittedName>
</protein>
<dbReference type="GO" id="GO:0008076">
    <property type="term" value="C:voltage-gated potassium channel complex"/>
    <property type="evidence" value="ECO:0007669"/>
    <property type="project" value="InterPro"/>
</dbReference>
<keyword evidence="11" id="KW-0407">Ion channel</keyword>
<dbReference type="OrthoDB" id="10025005at2759"/>
<dbReference type="GeneID" id="106178163"/>
<evidence type="ECO:0000256" key="2">
    <source>
        <dbReference type="ARBA" id="ARBA00022448"/>
    </source>
</evidence>
<keyword evidence="2" id="KW-0813">Transport</keyword>
<feature type="transmembrane region" description="Helical" evidence="12">
    <location>
        <begin position="392"/>
        <end position="409"/>
    </location>
</feature>
<dbReference type="GO" id="GO:0032590">
    <property type="term" value="C:dendrite membrane"/>
    <property type="evidence" value="ECO:0007669"/>
    <property type="project" value="TreeGrafter"/>
</dbReference>
<dbReference type="InterPro" id="IPR027359">
    <property type="entry name" value="Volt_channel_dom_sf"/>
</dbReference>
<dbReference type="PANTHER" id="PTHR11537">
    <property type="entry name" value="VOLTAGE-GATED POTASSIUM CHANNEL"/>
    <property type="match status" value="1"/>
</dbReference>
<dbReference type="InterPro" id="IPR011333">
    <property type="entry name" value="SKP1/BTB/POZ_sf"/>
</dbReference>
<evidence type="ECO:0000256" key="4">
    <source>
        <dbReference type="ARBA" id="ARBA00022692"/>
    </source>
</evidence>
<dbReference type="GO" id="GO:0001508">
    <property type="term" value="P:action potential"/>
    <property type="evidence" value="ECO:0007669"/>
    <property type="project" value="TreeGrafter"/>
</dbReference>
<dbReference type="AlphaFoldDB" id="A0A1S3K2Q7"/>
<dbReference type="Pfam" id="PF00520">
    <property type="entry name" value="Ion_trans"/>
    <property type="match status" value="1"/>
</dbReference>
<evidence type="ECO:0000256" key="7">
    <source>
        <dbReference type="ARBA" id="ARBA00022958"/>
    </source>
</evidence>
<dbReference type="InterPro" id="IPR005821">
    <property type="entry name" value="Ion_trans_dom"/>
</dbReference>
<dbReference type="FunFam" id="1.10.287.70:FF:000028">
    <property type="entry name" value="potassium voltage-gated channel subfamily D member 3"/>
    <property type="match status" value="1"/>
</dbReference>
<feature type="transmembrane region" description="Helical" evidence="12">
    <location>
        <begin position="260"/>
        <end position="278"/>
    </location>
</feature>
<dbReference type="InterPro" id="IPR003131">
    <property type="entry name" value="T1-type_BTB"/>
</dbReference>
<dbReference type="InterPro" id="IPR028325">
    <property type="entry name" value="VG_K_chnl"/>
</dbReference>
<dbReference type="GO" id="GO:0042734">
    <property type="term" value="C:presynaptic membrane"/>
    <property type="evidence" value="ECO:0007669"/>
    <property type="project" value="TreeGrafter"/>
</dbReference>
<organism evidence="14 15">
    <name type="scientific">Lingula anatina</name>
    <name type="common">Brachiopod</name>
    <name type="synonym">Lingula unguis</name>
    <dbReference type="NCBI Taxonomy" id="7574"/>
    <lineage>
        <taxon>Eukaryota</taxon>
        <taxon>Metazoa</taxon>
        <taxon>Spiralia</taxon>
        <taxon>Lophotrochozoa</taxon>
        <taxon>Brachiopoda</taxon>
        <taxon>Linguliformea</taxon>
        <taxon>Lingulata</taxon>
        <taxon>Lingulida</taxon>
        <taxon>Linguloidea</taxon>
        <taxon>Lingulidae</taxon>
        <taxon>Lingula</taxon>
    </lineage>
</organism>
<dbReference type="InterPro" id="IPR003974">
    <property type="entry name" value="K_chnl_volt-dep_Kv3"/>
</dbReference>
<keyword evidence="7" id="KW-0630">Potassium</keyword>
<evidence type="ECO:0000313" key="14">
    <source>
        <dbReference type="Proteomes" id="UP000085678"/>
    </source>
</evidence>
<dbReference type="GO" id="GO:0032809">
    <property type="term" value="C:neuronal cell body membrane"/>
    <property type="evidence" value="ECO:0007669"/>
    <property type="project" value="TreeGrafter"/>
</dbReference>
<keyword evidence="10 12" id="KW-0472">Membrane</keyword>
<dbReference type="InParanoid" id="A0A1S3K2Q7"/>
<dbReference type="Pfam" id="PF02214">
    <property type="entry name" value="BTB_2"/>
    <property type="match status" value="1"/>
</dbReference>
<evidence type="ECO:0000256" key="1">
    <source>
        <dbReference type="ARBA" id="ARBA00004141"/>
    </source>
</evidence>
<dbReference type="RefSeq" id="XP_013416684.1">
    <property type="nucleotide sequence ID" value="XM_013561230.1"/>
</dbReference>
<dbReference type="SUPFAM" id="SSF54695">
    <property type="entry name" value="POZ domain"/>
    <property type="match status" value="1"/>
</dbReference>
<dbReference type="FunFam" id="3.30.710.10:FF:000020">
    <property type="entry name" value="Potassium voltage-gated channel protein Shaw"/>
    <property type="match status" value="1"/>
</dbReference>
<keyword evidence="9" id="KW-0406">Ion transport</keyword>
<dbReference type="PRINTS" id="PR01491">
    <property type="entry name" value="KVCHANNEL"/>
</dbReference>
<dbReference type="GO" id="GO:0043679">
    <property type="term" value="C:axon terminus"/>
    <property type="evidence" value="ECO:0007669"/>
    <property type="project" value="TreeGrafter"/>
</dbReference>
<evidence type="ECO:0000256" key="6">
    <source>
        <dbReference type="ARBA" id="ARBA00022882"/>
    </source>
</evidence>
<evidence type="ECO:0000256" key="11">
    <source>
        <dbReference type="ARBA" id="ARBA00023303"/>
    </source>
</evidence>
<proteinExistence type="predicted"/>